<dbReference type="KEGG" id="bsd:BLASA_0349"/>
<dbReference type="HOGENOM" id="CLU_009583_8_1_11"/>
<dbReference type="eggNOG" id="COG0438">
    <property type="taxonomic scope" value="Bacteria"/>
</dbReference>
<dbReference type="AlphaFoldDB" id="H6RMX3"/>
<sequence length="388" mass="41757">MPELPVLRGPGGRPLRVAHLTTVDMSLALLLGRELQADVETGLETFALSAPGPFASDVEKTGATHVPVPGLTRSWQPRQDLRAARELVSVLKGLRLDVLHTHNPKTGVIGRLAGRAAGVPVIVNTCHGLWAGPGDPWRRQAMVLGAEALAAQASHAELYQNAADRHRLRRFVSPRRSRVVGNGIDLERFRPDPAGQERVRAELGIGSAELVVGAIGRRVQEKGIAEFVAAARALGERARFLWIGPEDPDKPDALAEEDPAVRWVPARSDMPGVYSALDVFVLPSYREGFSRSGMEAAACGLPMVLSDIRGCREVGDHERHLLLVPPRDADALTGAIARLLDDAALRARLGAAAGERARAEFDQVGIAAESLRTYAAVARRRGLGWAEQ</sequence>
<evidence type="ECO:0000259" key="3">
    <source>
        <dbReference type="Pfam" id="PF13439"/>
    </source>
</evidence>
<dbReference type="GO" id="GO:0016757">
    <property type="term" value="F:glycosyltransferase activity"/>
    <property type="evidence" value="ECO:0007669"/>
    <property type="project" value="UniProtKB-KW"/>
</dbReference>
<dbReference type="EMBL" id="FO117623">
    <property type="protein sequence ID" value="CCG01326.1"/>
    <property type="molecule type" value="Genomic_DNA"/>
</dbReference>
<evidence type="ECO:0000256" key="2">
    <source>
        <dbReference type="ARBA" id="ARBA00022679"/>
    </source>
</evidence>
<proteinExistence type="predicted"/>
<evidence type="ECO:0000313" key="4">
    <source>
        <dbReference type="EMBL" id="CCG01326.1"/>
    </source>
</evidence>
<name>H6RMX3_BLASD</name>
<dbReference type="PANTHER" id="PTHR12526:SF638">
    <property type="entry name" value="SPORE COAT PROTEIN SA"/>
    <property type="match status" value="1"/>
</dbReference>
<dbReference type="RefSeq" id="WP_014374243.1">
    <property type="nucleotide sequence ID" value="NC_016943.1"/>
</dbReference>
<protein>
    <submittedName>
        <fullName evidence="4">Putative galactosyltransferase</fullName>
    </submittedName>
</protein>
<dbReference type="Pfam" id="PF13692">
    <property type="entry name" value="Glyco_trans_1_4"/>
    <property type="match status" value="1"/>
</dbReference>
<keyword evidence="1 4" id="KW-0328">Glycosyltransferase</keyword>
<dbReference type="Gene3D" id="3.40.50.2000">
    <property type="entry name" value="Glycogen Phosphorylase B"/>
    <property type="match status" value="2"/>
</dbReference>
<evidence type="ECO:0000256" key="1">
    <source>
        <dbReference type="ARBA" id="ARBA00022676"/>
    </source>
</evidence>
<dbReference type="OrthoDB" id="6286688at2"/>
<organism evidence="4 5">
    <name type="scientific">Blastococcus saxobsidens (strain DD2)</name>
    <dbReference type="NCBI Taxonomy" id="1146883"/>
    <lineage>
        <taxon>Bacteria</taxon>
        <taxon>Bacillati</taxon>
        <taxon>Actinomycetota</taxon>
        <taxon>Actinomycetes</taxon>
        <taxon>Geodermatophilales</taxon>
        <taxon>Geodermatophilaceae</taxon>
        <taxon>Blastococcus</taxon>
    </lineage>
</organism>
<keyword evidence="2 4" id="KW-0808">Transferase</keyword>
<feature type="domain" description="Glycosyltransferase subfamily 4-like N-terminal" evidence="3">
    <location>
        <begin position="46"/>
        <end position="188"/>
    </location>
</feature>
<dbReference type="STRING" id="1146883.BLASA_0349"/>
<dbReference type="InterPro" id="IPR028098">
    <property type="entry name" value="Glyco_trans_4-like_N"/>
</dbReference>
<evidence type="ECO:0000313" key="5">
    <source>
        <dbReference type="Proteomes" id="UP000007517"/>
    </source>
</evidence>
<reference evidence="5" key="2">
    <citation type="submission" date="2012-02" db="EMBL/GenBank/DDBJ databases">
        <title>Complete genome sequence of Blastococcus saxobsidens strain DD2.</title>
        <authorList>
            <person name="Genoscope."/>
        </authorList>
    </citation>
    <scope>NUCLEOTIDE SEQUENCE [LARGE SCALE GENOMIC DNA]</scope>
    <source>
        <strain evidence="5">DD2</strain>
    </source>
</reference>
<dbReference type="PANTHER" id="PTHR12526">
    <property type="entry name" value="GLYCOSYLTRANSFERASE"/>
    <property type="match status" value="1"/>
</dbReference>
<gene>
    <name evidence="4" type="ordered locus">BLASA_0349</name>
</gene>
<dbReference type="SUPFAM" id="SSF53756">
    <property type="entry name" value="UDP-Glycosyltransferase/glycogen phosphorylase"/>
    <property type="match status" value="1"/>
</dbReference>
<accession>H6RMX3</accession>
<dbReference type="Proteomes" id="UP000007517">
    <property type="component" value="Chromosome"/>
</dbReference>
<dbReference type="Pfam" id="PF13439">
    <property type="entry name" value="Glyco_transf_4"/>
    <property type="match status" value="1"/>
</dbReference>
<keyword evidence="5" id="KW-1185">Reference proteome</keyword>
<reference evidence="4 5" key="1">
    <citation type="journal article" date="2012" name="J. Bacteriol.">
        <title>Genome Sequence of Blastococcus saxobsidens DD2, a Stone-Inhabiting Bacterium.</title>
        <authorList>
            <person name="Chouaia B."/>
            <person name="Crotti E."/>
            <person name="Brusetti L."/>
            <person name="Daffonchio D."/>
            <person name="Essoussi I."/>
            <person name="Nouioui I."/>
            <person name="Sbissi I."/>
            <person name="Ghodhbane-Gtari F."/>
            <person name="Gtari M."/>
            <person name="Vacherie B."/>
            <person name="Barbe V."/>
            <person name="Medigue C."/>
            <person name="Gury J."/>
            <person name="Pujic P."/>
            <person name="Normand P."/>
        </authorList>
    </citation>
    <scope>NUCLEOTIDE SEQUENCE [LARGE SCALE GENOMIC DNA]</scope>
    <source>
        <strain evidence="4 5">DD2</strain>
    </source>
</reference>